<keyword evidence="6" id="KW-0503">Monooxygenase</keyword>
<dbReference type="GO" id="GO:0004497">
    <property type="term" value="F:monooxygenase activity"/>
    <property type="evidence" value="ECO:0007669"/>
    <property type="project" value="UniProtKB-KW"/>
</dbReference>
<keyword evidence="4" id="KW-0560">Oxidoreductase</keyword>
<evidence type="ECO:0000256" key="8">
    <source>
        <dbReference type="PIRSR" id="PIRSR602401-1"/>
    </source>
</evidence>
<reference evidence="10 11" key="1">
    <citation type="submission" date="2015-06" db="EMBL/GenBank/DDBJ databases">
        <title>Draft genome of the ant-associated black yeast Phialophora attae CBS 131958.</title>
        <authorList>
            <person name="Moreno L.F."/>
            <person name="Stielow B.J."/>
            <person name="de Hoog S."/>
            <person name="Vicente V.A."/>
            <person name="Weiss V.A."/>
            <person name="de Vries M."/>
            <person name="Cruz L.M."/>
            <person name="Souza E.M."/>
        </authorList>
    </citation>
    <scope>NUCLEOTIDE SEQUENCE [LARGE SCALE GENOMIC DNA]</scope>
    <source>
        <strain evidence="10 11">CBS 131958</strain>
    </source>
</reference>
<dbReference type="SUPFAM" id="SSF48264">
    <property type="entry name" value="Cytochrome P450"/>
    <property type="match status" value="1"/>
</dbReference>
<keyword evidence="3 8" id="KW-0479">Metal-binding</keyword>
<dbReference type="PANTHER" id="PTHR46300">
    <property type="entry name" value="P450, PUTATIVE (EUROFUNG)-RELATED-RELATED"/>
    <property type="match status" value="1"/>
</dbReference>
<dbReference type="VEuPathDB" id="FungiDB:AB675_10922"/>
<dbReference type="GO" id="GO:0020037">
    <property type="term" value="F:heme binding"/>
    <property type="evidence" value="ECO:0007669"/>
    <property type="project" value="InterPro"/>
</dbReference>
<dbReference type="EMBL" id="LFJN01000039">
    <property type="protein sequence ID" value="KPI35549.1"/>
    <property type="molecule type" value="Genomic_DNA"/>
</dbReference>
<dbReference type="Pfam" id="PF00067">
    <property type="entry name" value="p450"/>
    <property type="match status" value="1"/>
</dbReference>
<sequence length="535" mass="59962">MIERTVQAFTHHVNATIQTSPLLFVSYVLALLVLIYVGTTELYRFRVRIPDFPGPTGLPVIGNIHQIRVNAAEQYRIWAKTHGPVFQISLGTTPVIVVNTAASAREIFGHNSQALASRPEFYTFHRVVSSTAGTTVGTSPYSDSLKRRRKGAAAALNKPSTRDFVREFLEDGRGGKGKVDPLPIVQRLSLSLALTLNWGVRMKSREEGLFGEIVEVEEEVSKFRSTTGNLQDYVLVLRWVPGWLKELVGGGSSAKAADYRRRRDVYLSKLNGDLEKRLEEGWEGKCIQANVMRDPEAKLNEEELRSISLTMLSGGLDTLTTLVAWSLALLAERTDIQDTAIAEIRKVYDLSKDPLCDAYDDQSIPYIVALVKELLRYYTVLRLALPRATIKDILWEGKKIPAGSVVFLNAWACNMDEAVWKDPEVFRPERWLAEEAHDAPMFTYGLGYRMCAGSLLANREMYTIYLRLLAAFRIEDVEAEDGGEMSTHPVRGVIDPTQLVSVPKRYKVRVVPRDAEALRRTLDEAEADGEKEGLS</sequence>
<comment type="similarity">
    <text evidence="1">Belongs to the cytochrome P450 family.</text>
</comment>
<evidence type="ECO:0000256" key="6">
    <source>
        <dbReference type="ARBA" id="ARBA00023033"/>
    </source>
</evidence>
<dbReference type="PANTHER" id="PTHR46300:SF9">
    <property type="entry name" value="P450, PUTATIVE-RELATED"/>
    <property type="match status" value="1"/>
</dbReference>
<evidence type="ECO:0000256" key="9">
    <source>
        <dbReference type="SAM" id="Phobius"/>
    </source>
</evidence>
<dbReference type="InterPro" id="IPR050364">
    <property type="entry name" value="Cytochrome_P450_fung"/>
</dbReference>
<evidence type="ECO:0000256" key="4">
    <source>
        <dbReference type="ARBA" id="ARBA00023002"/>
    </source>
</evidence>
<dbReference type="Proteomes" id="UP000038010">
    <property type="component" value="Unassembled WGS sequence"/>
</dbReference>
<keyword evidence="9" id="KW-0472">Membrane</keyword>
<dbReference type="PRINTS" id="PR00385">
    <property type="entry name" value="P450"/>
</dbReference>
<accession>A0A0N0NIK6</accession>
<evidence type="ECO:0000256" key="2">
    <source>
        <dbReference type="ARBA" id="ARBA00022617"/>
    </source>
</evidence>
<name>A0A0N0NIK6_9EURO</name>
<feature type="binding site" description="axial binding residue" evidence="8">
    <location>
        <position position="451"/>
    </location>
    <ligand>
        <name>heme</name>
        <dbReference type="ChEBI" id="CHEBI:30413"/>
    </ligand>
    <ligandPart>
        <name>Fe</name>
        <dbReference type="ChEBI" id="CHEBI:18248"/>
    </ligandPart>
</feature>
<evidence type="ECO:0000313" key="11">
    <source>
        <dbReference type="Proteomes" id="UP000038010"/>
    </source>
</evidence>
<keyword evidence="9" id="KW-1133">Transmembrane helix</keyword>
<dbReference type="InterPro" id="IPR001128">
    <property type="entry name" value="Cyt_P450"/>
</dbReference>
<keyword evidence="11" id="KW-1185">Reference proteome</keyword>
<keyword evidence="9" id="KW-0812">Transmembrane</keyword>
<dbReference type="InterPro" id="IPR036396">
    <property type="entry name" value="Cyt_P450_sf"/>
</dbReference>
<keyword evidence="2 8" id="KW-0349">Heme</keyword>
<dbReference type="RefSeq" id="XP_017995512.1">
    <property type="nucleotide sequence ID" value="XM_018139725.1"/>
</dbReference>
<dbReference type="PRINTS" id="PR00463">
    <property type="entry name" value="EP450I"/>
</dbReference>
<comment type="caution">
    <text evidence="10">The sequence shown here is derived from an EMBL/GenBank/DDBJ whole genome shotgun (WGS) entry which is preliminary data.</text>
</comment>
<dbReference type="GeneID" id="28731605"/>
<protein>
    <submittedName>
        <fullName evidence="10">3-hydroxyphenylacetate 6-hydroxylase</fullName>
    </submittedName>
</protein>
<feature type="transmembrane region" description="Helical" evidence="9">
    <location>
        <begin position="20"/>
        <end position="39"/>
    </location>
</feature>
<organism evidence="10 11">
    <name type="scientific">Cyphellophora attinorum</name>
    <dbReference type="NCBI Taxonomy" id="1664694"/>
    <lineage>
        <taxon>Eukaryota</taxon>
        <taxon>Fungi</taxon>
        <taxon>Dikarya</taxon>
        <taxon>Ascomycota</taxon>
        <taxon>Pezizomycotina</taxon>
        <taxon>Eurotiomycetes</taxon>
        <taxon>Chaetothyriomycetidae</taxon>
        <taxon>Chaetothyriales</taxon>
        <taxon>Cyphellophoraceae</taxon>
        <taxon>Cyphellophora</taxon>
    </lineage>
</organism>
<comment type="cofactor">
    <cofactor evidence="8">
        <name>heme</name>
        <dbReference type="ChEBI" id="CHEBI:30413"/>
    </cofactor>
</comment>
<dbReference type="OrthoDB" id="1055148at2759"/>
<evidence type="ECO:0000256" key="3">
    <source>
        <dbReference type="ARBA" id="ARBA00022723"/>
    </source>
</evidence>
<dbReference type="STRING" id="1664694.A0A0N0NIK6"/>
<comment type="pathway">
    <text evidence="7">Aromatic compound metabolism; phenylacetate degradation.</text>
</comment>
<evidence type="ECO:0000256" key="7">
    <source>
        <dbReference type="ARBA" id="ARBA00060591"/>
    </source>
</evidence>
<evidence type="ECO:0000256" key="1">
    <source>
        <dbReference type="ARBA" id="ARBA00010617"/>
    </source>
</evidence>
<keyword evidence="5 8" id="KW-0408">Iron</keyword>
<dbReference type="Gene3D" id="1.10.630.10">
    <property type="entry name" value="Cytochrome P450"/>
    <property type="match status" value="1"/>
</dbReference>
<dbReference type="GO" id="GO:0005506">
    <property type="term" value="F:iron ion binding"/>
    <property type="evidence" value="ECO:0007669"/>
    <property type="project" value="InterPro"/>
</dbReference>
<gene>
    <name evidence="10" type="ORF">AB675_10922</name>
</gene>
<dbReference type="GO" id="GO:0016705">
    <property type="term" value="F:oxidoreductase activity, acting on paired donors, with incorporation or reduction of molecular oxygen"/>
    <property type="evidence" value="ECO:0007669"/>
    <property type="project" value="InterPro"/>
</dbReference>
<dbReference type="FunFam" id="1.10.630.10:FF:000072">
    <property type="entry name" value="3-hydroxyphenylacetate 6 hydroxylase"/>
    <property type="match status" value="1"/>
</dbReference>
<dbReference type="AlphaFoldDB" id="A0A0N0NIK6"/>
<evidence type="ECO:0000256" key="5">
    <source>
        <dbReference type="ARBA" id="ARBA00023004"/>
    </source>
</evidence>
<evidence type="ECO:0000313" key="10">
    <source>
        <dbReference type="EMBL" id="KPI35549.1"/>
    </source>
</evidence>
<proteinExistence type="inferred from homology"/>
<dbReference type="InterPro" id="IPR002401">
    <property type="entry name" value="Cyt_P450_E_grp-I"/>
</dbReference>